<evidence type="ECO:0000313" key="3">
    <source>
        <dbReference type="Proteomes" id="UP001303760"/>
    </source>
</evidence>
<evidence type="ECO:0000313" key="2">
    <source>
        <dbReference type="EMBL" id="KAK4236601.1"/>
    </source>
</evidence>
<organism evidence="2 3">
    <name type="scientific">Achaetomium macrosporum</name>
    <dbReference type="NCBI Taxonomy" id="79813"/>
    <lineage>
        <taxon>Eukaryota</taxon>
        <taxon>Fungi</taxon>
        <taxon>Dikarya</taxon>
        <taxon>Ascomycota</taxon>
        <taxon>Pezizomycotina</taxon>
        <taxon>Sordariomycetes</taxon>
        <taxon>Sordariomycetidae</taxon>
        <taxon>Sordariales</taxon>
        <taxon>Chaetomiaceae</taxon>
        <taxon>Achaetomium</taxon>
    </lineage>
</organism>
<dbReference type="SUPFAM" id="SSF55811">
    <property type="entry name" value="Nudix"/>
    <property type="match status" value="1"/>
</dbReference>
<dbReference type="Pfam" id="PF00293">
    <property type="entry name" value="NUDIX"/>
    <property type="match status" value="1"/>
</dbReference>
<proteinExistence type="predicted"/>
<evidence type="ECO:0000259" key="1">
    <source>
        <dbReference type="PROSITE" id="PS51462"/>
    </source>
</evidence>
<keyword evidence="3" id="KW-1185">Reference proteome</keyword>
<name>A0AAN7C711_9PEZI</name>
<dbReference type="InterPro" id="IPR000086">
    <property type="entry name" value="NUDIX_hydrolase_dom"/>
</dbReference>
<gene>
    <name evidence="2" type="ORF">C8A03DRAFT_35502</name>
</gene>
<dbReference type="EMBL" id="MU860183">
    <property type="protein sequence ID" value="KAK4236601.1"/>
    <property type="molecule type" value="Genomic_DNA"/>
</dbReference>
<dbReference type="Gene3D" id="3.90.79.10">
    <property type="entry name" value="Nucleoside Triphosphate Pyrophosphohydrolase"/>
    <property type="match status" value="1"/>
</dbReference>
<dbReference type="Proteomes" id="UP001303760">
    <property type="component" value="Unassembled WGS sequence"/>
</dbReference>
<dbReference type="AlphaFoldDB" id="A0AAN7C711"/>
<sequence length="177" mass="19257">MSATLSTPFTFPSSLAPYNIPAELYLSANPGLTGLVVSSIIIHNNRVLLIQRAAHDGFPLKWECPGGGVDTTDPTILHAVCREVQEETGLKVTTLGSKVDILDFEGRDGAKWRKITFLVVLDDTEDPVVRLNAEEHRDAVWAAAGDVGSGKCEGRYIEFAYGDQKQLVMDALSANNR</sequence>
<dbReference type="PROSITE" id="PS51462">
    <property type="entry name" value="NUDIX"/>
    <property type="match status" value="1"/>
</dbReference>
<dbReference type="InterPro" id="IPR015797">
    <property type="entry name" value="NUDIX_hydrolase-like_dom_sf"/>
</dbReference>
<reference evidence="2" key="2">
    <citation type="submission" date="2023-05" db="EMBL/GenBank/DDBJ databases">
        <authorList>
            <consortium name="Lawrence Berkeley National Laboratory"/>
            <person name="Steindorff A."/>
            <person name="Hensen N."/>
            <person name="Bonometti L."/>
            <person name="Westerberg I."/>
            <person name="Brannstrom I.O."/>
            <person name="Guillou S."/>
            <person name="Cros-Aarteil S."/>
            <person name="Calhoun S."/>
            <person name="Haridas S."/>
            <person name="Kuo A."/>
            <person name="Mondo S."/>
            <person name="Pangilinan J."/>
            <person name="Riley R."/>
            <person name="Labutti K."/>
            <person name="Andreopoulos B."/>
            <person name="Lipzen A."/>
            <person name="Chen C."/>
            <person name="Yanf M."/>
            <person name="Daum C."/>
            <person name="Ng V."/>
            <person name="Clum A."/>
            <person name="Ohm R."/>
            <person name="Martin F."/>
            <person name="Silar P."/>
            <person name="Natvig D."/>
            <person name="Lalanne C."/>
            <person name="Gautier V."/>
            <person name="Ament-Velasquez S.L."/>
            <person name="Kruys A."/>
            <person name="Hutchinson M.I."/>
            <person name="Powell A.J."/>
            <person name="Barry K."/>
            <person name="Miller A.N."/>
            <person name="Grigoriev I.V."/>
            <person name="Debuchy R."/>
            <person name="Gladieux P."/>
            <person name="Thoren M.H."/>
            <person name="Johannesson H."/>
        </authorList>
    </citation>
    <scope>NUCLEOTIDE SEQUENCE</scope>
    <source>
        <strain evidence="2">CBS 532.94</strain>
    </source>
</reference>
<dbReference type="CDD" id="cd02883">
    <property type="entry name" value="NUDIX_Hydrolase"/>
    <property type="match status" value="1"/>
</dbReference>
<feature type="domain" description="Nudix hydrolase" evidence="1">
    <location>
        <begin position="32"/>
        <end position="169"/>
    </location>
</feature>
<dbReference type="PANTHER" id="PTHR43736">
    <property type="entry name" value="ADP-RIBOSE PYROPHOSPHATASE"/>
    <property type="match status" value="1"/>
</dbReference>
<comment type="caution">
    <text evidence="2">The sequence shown here is derived from an EMBL/GenBank/DDBJ whole genome shotgun (WGS) entry which is preliminary data.</text>
</comment>
<protein>
    <recommendedName>
        <fullName evidence="1">Nudix hydrolase domain-containing protein</fullName>
    </recommendedName>
</protein>
<accession>A0AAN7C711</accession>
<dbReference type="PANTHER" id="PTHR43736:SF1">
    <property type="entry name" value="DIHYDRONEOPTERIN TRIPHOSPHATE DIPHOSPHATASE"/>
    <property type="match status" value="1"/>
</dbReference>
<reference evidence="2" key="1">
    <citation type="journal article" date="2023" name="Mol. Phylogenet. Evol.">
        <title>Genome-scale phylogeny and comparative genomics of the fungal order Sordariales.</title>
        <authorList>
            <person name="Hensen N."/>
            <person name="Bonometti L."/>
            <person name="Westerberg I."/>
            <person name="Brannstrom I.O."/>
            <person name="Guillou S."/>
            <person name="Cros-Aarteil S."/>
            <person name="Calhoun S."/>
            <person name="Haridas S."/>
            <person name="Kuo A."/>
            <person name="Mondo S."/>
            <person name="Pangilinan J."/>
            <person name="Riley R."/>
            <person name="LaButti K."/>
            <person name="Andreopoulos B."/>
            <person name="Lipzen A."/>
            <person name="Chen C."/>
            <person name="Yan M."/>
            <person name="Daum C."/>
            <person name="Ng V."/>
            <person name="Clum A."/>
            <person name="Steindorff A."/>
            <person name="Ohm R.A."/>
            <person name="Martin F."/>
            <person name="Silar P."/>
            <person name="Natvig D.O."/>
            <person name="Lalanne C."/>
            <person name="Gautier V."/>
            <person name="Ament-Velasquez S.L."/>
            <person name="Kruys A."/>
            <person name="Hutchinson M.I."/>
            <person name="Powell A.J."/>
            <person name="Barry K."/>
            <person name="Miller A.N."/>
            <person name="Grigoriev I.V."/>
            <person name="Debuchy R."/>
            <person name="Gladieux P."/>
            <person name="Hiltunen Thoren M."/>
            <person name="Johannesson H."/>
        </authorList>
    </citation>
    <scope>NUCLEOTIDE SEQUENCE</scope>
    <source>
        <strain evidence="2">CBS 532.94</strain>
    </source>
</reference>